<evidence type="ECO:0000313" key="2">
    <source>
        <dbReference type="Proteomes" id="UP000815677"/>
    </source>
</evidence>
<keyword evidence="2" id="KW-1185">Reference proteome</keyword>
<proteinExistence type="predicted"/>
<name>A0ABQ0LRK2_MYCCL</name>
<dbReference type="EMBL" id="DF848207">
    <property type="protein sequence ID" value="GAT53167.1"/>
    <property type="molecule type" value="Genomic_DNA"/>
</dbReference>
<dbReference type="Proteomes" id="UP000815677">
    <property type="component" value="Unassembled WGS sequence"/>
</dbReference>
<reference evidence="1" key="1">
    <citation type="submission" date="2014-09" db="EMBL/GenBank/DDBJ databases">
        <title>Genome sequence of the luminous mushroom Mycena chlorophos for searching fungal bioluminescence genes.</title>
        <authorList>
            <person name="Tanaka Y."/>
            <person name="Kasuga D."/>
            <person name="Oba Y."/>
            <person name="Hase S."/>
            <person name="Sato K."/>
            <person name="Oba Y."/>
            <person name="Sakakibara Y."/>
        </authorList>
    </citation>
    <scope>NUCLEOTIDE SEQUENCE</scope>
</reference>
<accession>A0ABQ0LRK2</accession>
<gene>
    <name evidence="1" type="ORF">MCHLO_10157</name>
</gene>
<organism evidence="1 2">
    <name type="scientific">Mycena chlorophos</name>
    <name type="common">Agaric fungus</name>
    <name type="synonym">Agaricus chlorophos</name>
    <dbReference type="NCBI Taxonomy" id="658473"/>
    <lineage>
        <taxon>Eukaryota</taxon>
        <taxon>Fungi</taxon>
        <taxon>Dikarya</taxon>
        <taxon>Basidiomycota</taxon>
        <taxon>Agaricomycotina</taxon>
        <taxon>Agaricomycetes</taxon>
        <taxon>Agaricomycetidae</taxon>
        <taxon>Agaricales</taxon>
        <taxon>Marasmiineae</taxon>
        <taxon>Mycenaceae</taxon>
        <taxon>Mycena</taxon>
    </lineage>
</organism>
<sequence length="531" mass="58000">MSTPSSQPSLFDALTKLDNPNAFAVSEILEQLLQLVGYDICLTKRNHHTLYWAISEARDGVNSVNKNIKAVEDADAAVVPWDAWRAYTKKFPEVEEFLLKLLDLADKECAKERFGTAKTADLDVTFINTLGDQRKEIRTSLLTGTHDGPPTGDKLKALQDAQFHDDLSAFWATICKLRQHLASHSKPGAANTDSPNGVLADLDALYNEMATAEQPVAENVLLFALQCALLLEVVASQRDKRMTAKLRSPRFWKSFREWIAQAKKFVKNSTGSSPALENAYKAACDYILKDLLFDLPDAYKKLLPMMAKIRRPYYHQSVALIEVFSELVQLFGNENTFTIVESLNTAIGKAEISLGAAANFTYDPKQPFQPVQEVVTALDDASGAIEACFKAFPDADPAAESSPAKKATKFKADLAAAKTKDINILTRLNGRFIKTPREKQTSAKEEVSVSNQAQAGAATSSAYNMDSHHTLHSILWLEAAKADAASAAKMRKAVFIPAGGSTAKPIDFDTTIAKLDAGGDGKKAISLKVPA</sequence>
<protein>
    <submittedName>
        <fullName evidence="1">Uncharacterized protein</fullName>
    </submittedName>
</protein>
<evidence type="ECO:0000313" key="1">
    <source>
        <dbReference type="EMBL" id="GAT53167.1"/>
    </source>
</evidence>